<dbReference type="SUPFAM" id="SSF56487">
    <property type="entry name" value="SRCR-like"/>
    <property type="match status" value="1"/>
</dbReference>
<evidence type="ECO:0000256" key="2">
    <source>
        <dbReference type="ARBA" id="ARBA00022692"/>
    </source>
</evidence>
<keyword evidence="3" id="KW-0732">Signal</keyword>
<proteinExistence type="predicted"/>
<keyword evidence="4" id="KW-0677">Repeat</keyword>
<evidence type="ECO:0000256" key="5">
    <source>
        <dbReference type="ARBA" id="ARBA00022989"/>
    </source>
</evidence>
<name>A0A7M7SY21_STRPU</name>
<keyword evidence="7 9" id="KW-1015">Disulfide bond</keyword>
<keyword evidence="5 12" id="KW-1133">Transmembrane helix</keyword>
<dbReference type="GO" id="GO:0016020">
    <property type="term" value="C:membrane"/>
    <property type="evidence" value="ECO:0007669"/>
    <property type="project" value="UniProtKB-SubCell"/>
</dbReference>
<protein>
    <submittedName>
        <fullName evidence="16">Uncharacterized protein</fullName>
    </submittedName>
</protein>
<feature type="compositionally biased region" description="Low complexity" evidence="11">
    <location>
        <begin position="353"/>
        <end position="362"/>
    </location>
</feature>
<dbReference type="InterPro" id="IPR000436">
    <property type="entry name" value="Sushi_SCR_CCP_dom"/>
</dbReference>
<dbReference type="InterPro" id="IPR001190">
    <property type="entry name" value="SRCR"/>
</dbReference>
<dbReference type="CDD" id="cd00033">
    <property type="entry name" value="CCP"/>
    <property type="match status" value="1"/>
</dbReference>
<dbReference type="PROSITE" id="PS00420">
    <property type="entry name" value="SRCR_1"/>
    <property type="match status" value="1"/>
</dbReference>
<evidence type="ECO:0000256" key="12">
    <source>
        <dbReference type="SAM" id="Phobius"/>
    </source>
</evidence>
<organism evidence="16 17">
    <name type="scientific">Strongylocentrotus purpuratus</name>
    <name type="common">Purple sea urchin</name>
    <dbReference type="NCBI Taxonomy" id="7668"/>
    <lineage>
        <taxon>Eukaryota</taxon>
        <taxon>Metazoa</taxon>
        <taxon>Echinodermata</taxon>
        <taxon>Eleutherozoa</taxon>
        <taxon>Echinozoa</taxon>
        <taxon>Echinoidea</taxon>
        <taxon>Euechinoidea</taxon>
        <taxon>Echinacea</taxon>
        <taxon>Camarodonta</taxon>
        <taxon>Echinidea</taxon>
        <taxon>Strongylocentrotidae</taxon>
        <taxon>Strongylocentrotus</taxon>
    </lineage>
</organism>
<feature type="region of interest" description="Disordered" evidence="11">
    <location>
        <begin position="521"/>
        <end position="568"/>
    </location>
</feature>
<keyword evidence="2 12" id="KW-0812">Transmembrane</keyword>
<keyword evidence="10" id="KW-0768">Sushi</keyword>
<evidence type="ECO:0000256" key="11">
    <source>
        <dbReference type="SAM" id="MobiDB-lite"/>
    </source>
</evidence>
<dbReference type="KEGG" id="spu:100891159"/>
<dbReference type="InterPro" id="IPR002889">
    <property type="entry name" value="WSC_carb-bd"/>
</dbReference>
<dbReference type="EnsemblMetazoa" id="XM_030983819">
    <property type="protein sequence ID" value="XP_030839679"/>
    <property type="gene ID" value="LOC100891159"/>
</dbReference>
<dbReference type="AlphaFoldDB" id="A0A7M7SY21"/>
<sequence length="628" mass="67830">MYFHRVRICLGLVIIVIYAARVSSLSIRLTGGTKPTQGRLEVFQGNTWGIPCGSTWTHENTQVVCRQLGFPGSVTFSFSSTAVSDANDGGAHPVGDISCNGSESSLSSCITTSATCRQALNVDITCQDFGYAGCYNQSNFSPTLTDGSLTNDICIERCLAFRDVHYAILQNSDCFCETSLSGLTRKNDWDCSDLCVGNQAHSCGGPQAYTDVGFCGDPQKPTLGDYTLGSTRYGNIVEFQCDSGFELVGNSTLQCLGSSVDDLDWSGEYPLCAEETFVTVGLVLCVMGALIVFLSMVCAVGCEIRKKLHKGHERVDTGSLSAPMSLAQDIRVPSIQLNPQTDIALQHDPPPSTSVGVSSSPAAAPPRPLQNTATAQAAPPRPLQNTATFQATGPPPIPVGVPSATAAAPGDYEEVYEVVDDYVSPWEEIGGGMELVFERQPSEEESYEMTPTATQSAAAAISAQDEIGNETYQEVRSNQGDEGQDGYLEVRSNHGEEGQDGYLEVRSNHGEEGRDGYLEVRSNHGEQGQDGYPVLPDEENPSDPSKDRPTTYLEIIGEGDASTNQDQSDLDYTYIADVSNVDIRPRLCLPDEHTEEEEQPEYADTLVPPVYSNERAMCPRPRRSDLNK</sequence>
<dbReference type="Pfam" id="PF01822">
    <property type="entry name" value="WSC"/>
    <property type="match status" value="1"/>
</dbReference>
<dbReference type="PROSITE" id="PS50287">
    <property type="entry name" value="SRCR_2"/>
    <property type="match status" value="1"/>
</dbReference>
<evidence type="ECO:0000256" key="4">
    <source>
        <dbReference type="ARBA" id="ARBA00022737"/>
    </source>
</evidence>
<dbReference type="InParanoid" id="A0A7M7SY21"/>
<dbReference type="Gene3D" id="3.10.250.10">
    <property type="entry name" value="SRCR-like domain"/>
    <property type="match status" value="1"/>
</dbReference>
<dbReference type="OMA" id="LEVRSNH"/>
<comment type="caution">
    <text evidence="10">Lacks conserved residue(s) required for the propagation of feature annotation.</text>
</comment>
<dbReference type="RefSeq" id="XP_030839679.1">
    <property type="nucleotide sequence ID" value="XM_030983819.1"/>
</dbReference>
<reference evidence="17" key="1">
    <citation type="submission" date="2015-02" db="EMBL/GenBank/DDBJ databases">
        <title>Genome sequencing for Strongylocentrotus purpuratus.</title>
        <authorList>
            <person name="Murali S."/>
            <person name="Liu Y."/>
            <person name="Vee V."/>
            <person name="English A."/>
            <person name="Wang M."/>
            <person name="Skinner E."/>
            <person name="Han Y."/>
            <person name="Muzny D.M."/>
            <person name="Worley K.C."/>
            <person name="Gibbs R.A."/>
        </authorList>
    </citation>
    <scope>NUCLEOTIDE SEQUENCE</scope>
</reference>
<feature type="disulfide bond" evidence="9">
    <location>
        <begin position="52"/>
        <end position="116"/>
    </location>
</feature>
<dbReference type="PANTHER" id="PTHR48071">
    <property type="entry name" value="SRCR DOMAIN-CONTAINING PROTEIN"/>
    <property type="match status" value="1"/>
</dbReference>
<evidence type="ECO:0000256" key="3">
    <source>
        <dbReference type="ARBA" id="ARBA00022729"/>
    </source>
</evidence>
<dbReference type="InterPro" id="IPR035976">
    <property type="entry name" value="Sushi/SCR/CCP_sf"/>
</dbReference>
<feature type="domain" description="WSC" evidence="15">
    <location>
        <begin position="128"/>
        <end position="215"/>
    </location>
</feature>
<evidence type="ECO:0000256" key="8">
    <source>
        <dbReference type="ARBA" id="ARBA00023180"/>
    </source>
</evidence>
<dbReference type="OrthoDB" id="6127264at2759"/>
<reference evidence="16" key="2">
    <citation type="submission" date="2021-01" db="UniProtKB">
        <authorList>
            <consortium name="EnsemblMetazoa"/>
        </authorList>
    </citation>
    <scope>IDENTIFICATION</scope>
</reference>
<feature type="domain" description="Sushi" evidence="14">
    <location>
        <begin position="213"/>
        <end position="274"/>
    </location>
</feature>
<keyword evidence="17" id="KW-1185">Reference proteome</keyword>
<evidence type="ECO:0000259" key="15">
    <source>
        <dbReference type="PROSITE" id="PS51212"/>
    </source>
</evidence>
<evidence type="ECO:0000313" key="16">
    <source>
        <dbReference type="EnsemblMetazoa" id="XP_030839679"/>
    </source>
</evidence>
<evidence type="ECO:0000259" key="13">
    <source>
        <dbReference type="PROSITE" id="PS50287"/>
    </source>
</evidence>
<feature type="transmembrane region" description="Helical" evidence="12">
    <location>
        <begin position="277"/>
        <end position="302"/>
    </location>
</feature>
<evidence type="ECO:0000256" key="7">
    <source>
        <dbReference type="ARBA" id="ARBA00023157"/>
    </source>
</evidence>
<dbReference type="PROSITE" id="PS51212">
    <property type="entry name" value="WSC"/>
    <property type="match status" value="1"/>
</dbReference>
<dbReference type="Pfam" id="PF00530">
    <property type="entry name" value="SRCR"/>
    <property type="match status" value="1"/>
</dbReference>
<dbReference type="PANTHER" id="PTHR48071:SF18">
    <property type="entry name" value="DELETED IN MALIGNANT BRAIN TUMORS 1 PROTEIN-RELATED"/>
    <property type="match status" value="1"/>
</dbReference>
<comment type="subcellular location">
    <subcellularLocation>
        <location evidence="1">Membrane</location>
        <topology evidence="1">Single-pass membrane protein</topology>
    </subcellularLocation>
</comment>
<dbReference type="PROSITE" id="PS50923">
    <property type="entry name" value="SUSHI"/>
    <property type="match status" value="1"/>
</dbReference>
<keyword evidence="8" id="KW-0325">Glycoprotein</keyword>
<evidence type="ECO:0000256" key="1">
    <source>
        <dbReference type="ARBA" id="ARBA00004167"/>
    </source>
</evidence>
<dbReference type="Pfam" id="PF00084">
    <property type="entry name" value="Sushi"/>
    <property type="match status" value="1"/>
</dbReference>
<feature type="region of interest" description="Disordered" evidence="11">
    <location>
        <begin position="588"/>
        <end position="628"/>
    </location>
</feature>
<feature type="region of interest" description="Disordered" evidence="11">
    <location>
        <begin position="342"/>
        <end position="405"/>
    </location>
</feature>
<dbReference type="Gene3D" id="2.10.70.10">
    <property type="entry name" value="Complement Module, domain 1"/>
    <property type="match status" value="1"/>
</dbReference>
<dbReference type="SUPFAM" id="SSF57535">
    <property type="entry name" value="Complement control module/SCR domain"/>
    <property type="match status" value="1"/>
</dbReference>
<evidence type="ECO:0000259" key="14">
    <source>
        <dbReference type="PROSITE" id="PS50923"/>
    </source>
</evidence>
<dbReference type="FunFam" id="3.10.250.10:FF:000016">
    <property type="entry name" value="Scavenger receptor cysteine-rich protein type 12"/>
    <property type="match status" value="1"/>
</dbReference>
<dbReference type="GeneID" id="100891159"/>
<feature type="region of interest" description="Disordered" evidence="11">
    <location>
        <begin position="474"/>
        <end position="501"/>
    </location>
</feature>
<dbReference type="PRINTS" id="PR00258">
    <property type="entry name" value="SPERACTRCPTR"/>
</dbReference>
<evidence type="ECO:0000256" key="9">
    <source>
        <dbReference type="PROSITE-ProRule" id="PRU00196"/>
    </source>
</evidence>
<dbReference type="SMART" id="SM00032">
    <property type="entry name" value="CCP"/>
    <property type="match status" value="1"/>
</dbReference>
<evidence type="ECO:0000313" key="17">
    <source>
        <dbReference type="Proteomes" id="UP000007110"/>
    </source>
</evidence>
<feature type="disulfide bond" evidence="9">
    <location>
        <begin position="99"/>
        <end position="109"/>
    </location>
</feature>
<feature type="domain" description="SRCR" evidence="13">
    <location>
        <begin position="27"/>
        <end position="127"/>
    </location>
</feature>
<evidence type="ECO:0000256" key="6">
    <source>
        <dbReference type="ARBA" id="ARBA00023136"/>
    </source>
</evidence>
<dbReference type="InterPro" id="IPR036772">
    <property type="entry name" value="SRCR-like_dom_sf"/>
</dbReference>
<evidence type="ECO:0000256" key="10">
    <source>
        <dbReference type="PROSITE-ProRule" id="PRU00302"/>
    </source>
</evidence>
<keyword evidence="6 12" id="KW-0472">Membrane</keyword>
<dbReference type="SMART" id="SM00321">
    <property type="entry name" value="WSC"/>
    <property type="match status" value="1"/>
</dbReference>
<dbReference type="Proteomes" id="UP000007110">
    <property type="component" value="Unassembled WGS sequence"/>
</dbReference>
<dbReference type="SMART" id="SM00202">
    <property type="entry name" value="SR"/>
    <property type="match status" value="1"/>
</dbReference>
<accession>A0A7M7SY21</accession>
<feature type="disulfide bond" evidence="9">
    <location>
        <begin position="65"/>
        <end position="126"/>
    </location>
</feature>